<dbReference type="CDD" id="cd01795">
    <property type="entry name" value="Ubl_USP48"/>
    <property type="match status" value="1"/>
</dbReference>
<feature type="domain" description="DUSP" evidence="14">
    <location>
        <begin position="544"/>
        <end position="637"/>
    </location>
</feature>
<dbReference type="CDD" id="cd02668">
    <property type="entry name" value="Peptidase_C19L"/>
    <property type="match status" value="1"/>
</dbReference>
<evidence type="ECO:0000256" key="11">
    <source>
        <dbReference type="SAM" id="MobiDB-lite"/>
    </source>
</evidence>
<dbReference type="InterPro" id="IPR029071">
    <property type="entry name" value="Ubiquitin-like_domsf"/>
</dbReference>
<feature type="compositionally biased region" description="Basic and acidic residues" evidence="11">
    <location>
        <begin position="1157"/>
        <end position="1171"/>
    </location>
</feature>
<proteinExistence type="inferred from homology"/>
<evidence type="ECO:0000256" key="1">
    <source>
        <dbReference type="ARBA" id="ARBA00000707"/>
    </source>
</evidence>
<dbReference type="Pfam" id="PF06337">
    <property type="entry name" value="DUSP"/>
    <property type="match status" value="1"/>
</dbReference>
<dbReference type="InterPro" id="IPR006615">
    <property type="entry name" value="Pept_C19_DUSP"/>
</dbReference>
<dbReference type="GO" id="GO:0004843">
    <property type="term" value="F:cysteine-type deubiquitinase activity"/>
    <property type="evidence" value="ECO:0007669"/>
    <property type="project" value="UniProtKB-EC"/>
</dbReference>
<dbReference type="PANTHER" id="PTHR24006">
    <property type="entry name" value="UBIQUITIN CARBOXYL-TERMINAL HYDROLASE"/>
    <property type="match status" value="1"/>
</dbReference>
<feature type="compositionally biased region" description="Polar residues" evidence="11">
    <location>
        <begin position="1172"/>
        <end position="1185"/>
    </location>
</feature>
<dbReference type="PROSITE" id="PS00972">
    <property type="entry name" value="USP_1"/>
    <property type="match status" value="1"/>
</dbReference>
<feature type="compositionally biased region" description="Basic and acidic residues" evidence="11">
    <location>
        <begin position="425"/>
        <end position="435"/>
    </location>
</feature>
<dbReference type="InterPro" id="IPR050164">
    <property type="entry name" value="Peptidase_C19"/>
</dbReference>
<name>A0ABD3HYW9_9MARC</name>
<dbReference type="InterPro" id="IPR028889">
    <property type="entry name" value="USP"/>
</dbReference>
<evidence type="ECO:0000256" key="9">
    <source>
        <dbReference type="ARBA" id="ARBA00022807"/>
    </source>
</evidence>
<evidence type="ECO:0000313" key="15">
    <source>
        <dbReference type="EMBL" id="KAL3696658.1"/>
    </source>
</evidence>
<feature type="region of interest" description="Disordered" evidence="11">
    <location>
        <begin position="1"/>
        <end position="26"/>
    </location>
</feature>
<accession>A0ABD3HYW9</accession>
<feature type="domain" description="DUSP" evidence="14">
    <location>
        <begin position="652"/>
        <end position="756"/>
    </location>
</feature>
<comment type="caution">
    <text evidence="15">The sequence shown here is derived from an EMBL/GenBank/DDBJ whole genome shotgun (WGS) entry which is preliminary data.</text>
</comment>
<dbReference type="InterPro" id="IPR038765">
    <property type="entry name" value="Papain-like_cys_pep_sf"/>
</dbReference>
<sequence>MSPVDGGNTRSKGRRRQQNGTSDFHSQILRRISSTHRVGSDDMVQLFHLDKPVCQGCRANSKDNPNCFCGLVPPVNGSRKQGLWQKLSETLEELGPDPSESLRATQSAPSGLTNLGATCYVNSVLQCLYMNTAFRNGVFAAETELVRQQPVLHQLSRLFAQLHSGIKVAVDSAPFANTLELDNAVQQDGQEFLKLLLTLLEGLLGLSRSPRARNVVQNVFRGSFSYVTKCCKCGQESEASKDAVDFYELELNVKGFSSLDESLSDYLSEESLQGENQYMCESCKTRVDATHSTKLRSLPPVLNFQLKRFVFNAKTATKKKVTSKFSFPRTLDMSSRLSPQPSVRGSEGAFSYMYDLAAILVHKGSMANSGHYVAHIKDEQTGEWWQFDDEKVTSLGFHPLGEPCAALSSKETSSGDTDQVTKQLDLSREGSKEEQISQSLGAEPSPVPETPKSLVLNDLDVLTSADAYMLMYSRREQSVGQWDSVNSADSGSVHSSESSDMDRRTGATPEFSLPDQFRTEVEEMNREFQNLCRDYHQRKQSEMTKIQERRMEVRTALAEAPVKNVVDPFFWILTDWLRYWADTADQPPPINNSSLLCQHRKVSPRKVSLMKRISQSAWNRLYTKYRGGPVVSGNDHCVECILEDAKIAASADSYRDQRAYMRDLVDSVLNGRCGLEGKLYYVSRTWLTQWARRKAADAPSEADAGPTAGLRCPHGGLSPEQATGAKRQLIPEPAWEYFHHNALQVEGADPLGHAPFPESTVTCRICQSELENAASKREGLRNTKIEQRAKHEALYAGRTVPVLPGSVYYLVPSIWLNRWRAYLGASGKNVLAFEEPDGLEGYILSLLCPKHEGMLFKPPALVRTRRGELMQRVGNDDTFTVVSEEDWVGLCHQWEVDPQRGIRAYLDMGCDGNPRKTVVGSESMVPDNDCNGSKYGGRDLIILDSDPVAMSADDADYKSEAVPVLKTQPEVCKECIEEREVHELLNKLHYTNGEISVDLVRGKGPPPSLLAASGVVESERRTSKRARRASATSGGRVLLKVSGETSVFQLKLQIWESMAIVKENQRVHFGKTELSDDSATMADLNILPGSQLWVMDTGQHENRDIAEELPAADVGRSETEEGFRGTRLVMGLPNILESLSACMQQQQVQSSVQTRDSSGEDRMSPVEDMDAKSSSSLSDRLTTQEVADRGEQGAGWSAEHSESDDVMIIDRRDSEGHFPVLKSKGSKQGTRILPCVERRRASPSTTPRNGVIETCLRGAVPGRRISSAPGVNKTTHVREHGVCISVKDQQFSSDDEIDVKGLGVADASAPSVLLQLQQTYDIEMEERSEDGDRRRAHKDNSQEVF</sequence>
<feature type="region of interest" description="Disordered" evidence="11">
    <location>
        <begin position="1325"/>
        <end position="1345"/>
    </location>
</feature>
<keyword evidence="5" id="KW-0645">Protease</keyword>
<evidence type="ECO:0000256" key="10">
    <source>
        <dbReference type="ARBA" id="ARBA00023242"/>
    </source>
</evidence>
<comment type="subcellular location">
    <subcellularLocation>
        <location evidence="2">Nucleus</location>
    </subcellularLocation>
</comment>
<keyword evidence="16" id="KW-1185">Reference proteome</keyword>
<dbReference type="Proteomes" id="UP001633002">
    <property type="component" value="Unassembled WGS sequence"/>
</dbReference>
<dbReference type="SUPFAM" id="SSF54236">
    <property type="entry name" value="Ubiquitin-like"/>
    <property type="match status" value="1"/>
</dbReference>
<dbReference type="EMBL" id="JBJQOH010000002">
    <property type="protein sequence ID" value="KAL3696658.1"/>
    <property type="molecule type" value="Genomic_DNA"/>
</dbReference>
<dbReference type="InterPro" id="IPR033841">
    <property type="entry name" value="Pep_USP48"/>
</dbReference>
<feature type="region of interest" description="Disordered" evidence="11">
    <location>
        <begin position="1146"/>
        <end position="1204"/>
    </location>
</feature>
<evidence type="ECO:0000256" key="3">
    <source>
        <dbReference type="ARBA" id="ARBA00009085"/>
    </source>
</evidence>
<gene>
    <name evidence="15" type="ORF">R1sor_010734</name>
</gene>
<keyword evidence="7" id="KW-0833">Ubl conjugation pathway</keyword>
<dbReference type="PROSITE" id="PS51283">
    <property type="entry name" value="DUSP"/>
    <property type="match status" value="3"/>
</dbReference>
<comment type="similarity">
    <text evidence="3">Belongs to the peptidase C19 family.</text>
</comment>
<dbReference type="Pfam" id="PF00443">
    <property type="entry name" value="UCH"/>
    <property type="match status" value="1"/>
</dbReference>
<feature type="compositionally biased region" description="Low complexity" evidence="11">
    <location>
        <begin position="487"/>
        <end position="498"/>
    </location>
</feature>
<feature type="compositionally biased region" description="Basic and acidic residues" evidence="11">
    <location>
        <begin position="1330"/>
        <end position="1345"/>
    </location>
</feature>
<dbReference type="SUPFAM" id="SSF143791">
    <property type="entry name" value="DUSP-like"/>
    <property type="match status" value="2"/>
</dbReference>
<dbReference type="Gene3D" id="3.90.70.10">
    <property type="entry name" value="Cysteine proteinases"/>
    <property type="match status" value="1"/>
</dbReference>
<protein>
    <recommendedName>
        <fullName evidence="4">ubiquitinyl hydrolase 1</fullName>
        <ecNumber evidence="4">3.4.19.12</ecNumber>
    </recommendedName>
</protein>
<evidence type="ECO:0000256" key="7">
    <source>
        <dbReference type="ARBA" id="ARBA00022786"/>
    </source>
</evidence>
<feature type="region of interest" description="Disordered" evidence="11">
    <location>
        <begin position="698"/>
        <end position="722"/>
    </location>
</feature>
<reference evidence="15 16" key="1">
    <citation type="submission" date="2024-09" db="EMBL/GenBank/DDBJ databases">
        <title>Chromosome-scale assembly of Riccia sorocarpa.</title>
        <authorList>
            <person name="Paukszto L."/>
        </authorList>
    </citation>
    <scope>NUCLEOTIDE SEQUENCE [LARGE SCALE GENOMIC DNA]</scope>
    <source>
        <strain evidence="15">LP-2024</strain>
        <tissue evidence="15">Aerial parts of the thallus</tissue>
    </source>
</reference>
<evidence type="ECO:0000256" key="5">
    <source>
        <dbReference type="ARBA" id="ARBA00022670"/>
    </source>
</evidence>
<evidence type="ECO:0000256" key="6">
    <source>
        <dbReference type="ARBA" id="ARBA00022737"/>
    </source>
</evidence>
<organism evidence="15 16">
    <name type="scientific">Riccia sorocarpa</name>
    <dbReference type="NCBI Taxonomy" id="122646"/>
    <lineage>
        <taxon>Eukaryota</taxon>
        <taxon>Viridiplantae</taxon>
        <taxon>Streptophyta</taxon>
        <taxon>Embryophyta</taxon>
        <taxon>Marchantiophyta</taxon>
        <taxon>Marchantiopsida</taxon>
        <taxon>Marchantiidae</taxon>
        <taxon>Marchantiales</taxon>
        <taxon>Ricciaceae</taxon>
        <taxon>Riccia</taxon>
    </lineage>
</organism>
<dbReference type="InterPro" id="IPR035927">
    <property type="entry name" value="DUSP-like_sf"/>
</dbReference>
<evidence type="ECO:0000259" key="13">
    <source>
        <dbReference type="PROSITE" id="PS50235"/>
    </source>
</evidence>
<feature type="domain" description="DUSP" evidence="14">
    <location>
        <begin position="782"/>
        <end position="906"/>
    </location>
</feature>
<dbReference type="PANTHER" id="PTHR24006:SF722">
    <property type="entry name" value="UBIQUITIN CARBOXYL-TERMINAL HYDROLASE 48"/>
    <property type="match status" value="1"/>
</dbReference>
<dbReference type="GO" id="GO:0006508">
    <property type="term" value="P:proteolysis"/>
    <property type="evidence" value="ECO:0007669"/>
    <property type="project" value="UniProtKB-KW"/>
</dbReference>
<keyword evidence="9" id="KW-0788">Thiol protease</keyword>
<dbReference type="InterPro" id="IPR000626">
    <property type="entry name" value="Ubiquitin-like_dom"/>
</dbReference>
<evidence type="ECO:0000256" key="2">
    <source>
        <dbReference type="ARBA" id="ARBA00004123"/>
    </source>
</evidence>
<evidence type="ECO:0000256" key="4">
    <source>
        <dbReference type="ARBA" id="ARBA00012759"/>
    </source>
</evidence>
<keyword evidence="10" id="KW-0539">Nucleus</keyword>
<feature type="region of interest" description="Disordered" evidence="11">
    <location>
        <begin position="481"/>
        <end position="511"/>
    </location>
</feature>
<feature type="domain" description="USP" evidence="13">
    <location>
        <begin position="110"/>
        <end position="475"/>
    </location>
</feature>
<dbReference type="EC" id="3.4.19.12" evidence="4"/>
<dbReference type="PROSITE" id="PS50235">
    <property type="entry name" value="USP_3"/>
    <property type="match status" value="1"/>
</dbReference>
<dbReference type="PROSITE" id="PS50053">
    <property type="entry name" value="UBIQUITIN_2"/>
    <property type="match status" value="1"/>
</dbReference>
<dbReference type="Gene3D" id="3.30.2230.10">
    <property type="entry name" value="DUSP-like"/>
    <property type="match status" value="2"/>
</dbReference>
<evidence type="ECO:0000256" key="8">
    <source>
        <dbReference type="ARBA" id="ARBA00022801"/>
    </source>
</evidence>
<dbReference type="Gene3D" id="3.10.20.90">
    <property type="entry name" value="Phosphatidylinositol 3-kinase Catalytic Subunit, Chain A, domain 1"/>
    <property type="match status" value="1"/>
</dbReference>
<dbReference type="InterPro" id="IPR044743">
    <property type="entry name" value="Ubl_USP48"/>
</dbReference>
<evidence type="ECO:0000259" key="14">
    <source>
        <dbReference type="PROSITE" id="PS51283"/>
    </source>
</evidence>
<evidence type="ECO:0000259" key="12">
    <source>
        <dbReference type="PROSITE" id="PS50053"/>
    </source>
</evidence>
<evidence type="ECO:0000313" key="16">
    <source>
        <dbReference type="Proteomes" id="UP001633002"/>
    </source>
</evidence>
<keyword evidence="6" id="KW-0677">Repeat</keyword>
<dbReference type="SMART" id="SM00695">
    <property type="entry name" value="DUSP"/>
    <property type="match status" value="1"/>
</dbReference>
<dbReference type="GO" id="GO:0005634">
    <property type="term" value="C:nucleus"/>
    <property type="evidence" value="ECO:0007669"/>
    <property type="project" value="UniProtKB-SubCell"/>
</dbReference>
<keyword evidence="8" id="KW-0378">Hydrolase</keyword>
<dbReference type="InterPro" id="IPR001394">
    <property type="entry name" value="Peptidase_C19_UCH"/>
</dbReference>
<feature type="domain" description="Ubiquitin-like" evidence="12">
    <location>
        <begin position="1039"/>
        <end position="1095"/>
    </location>
</feature>
<comment type="catalytic activity">
    <reaction evidence="1">
        <text>Thiol-dependent hydrolysis of ester, thioester, amide, peptide and isopeptide bonds formed by the C-terminal Gly of ubiquitin (a 76-residue protein attached to proteins as an intracellular targeting signal).</text>
        <dbReference type="EC" id="3.4.19.12"/>
    </reaction>
</comment>
<dbReference type="PROSITE" id="PS00973">
    <property type="entry name" value="USP_2"/>
    <property type="match status" value="1"/>
</dbReference>
<dbReference type="SUPFAM" id="SSF54001">
    <property type="entry name" value="Cysteine proteinases"/>
    <property type="match status" value="1"/>
</dbReference>
<feature type="region of interest" description="Disordered" evidence="11">
    <location>
        <begin position="406"/>
        <end position="453"/>
    </location>
</feature>
<feature type="compositionally biased region" description="Polar residues" evidence="11">
    <location>
        <begin position="409"/>
        <end position="424"/>
    </location>
</feature>
<dbReference type="InterPro" id="IPR018200">
    <property type="entry name" value="USP_CS"/>
</dbReference>